<dbReference type="OrthoDB" id="10324277at2759"/>
<dbReference type="InParanoid" id="C5LJ19"/>
<accession>C5LJ19</accession>
<dbReference type="AlphaFoldDB" id="C5LJ19"/>
<dbReference type="InterPro" id="IPR032675">
    <property type="entry name" value="LRR_dom_sf"/>
</dbReference>
<evidence type="ECO:0000313" key="1">
    <source>
        <dbReference type="EMBL" id="EER03274.1"/>
    </source>
</evidence>
<dbReference type="RefSeq" id="XP_002771458.1">
    <property type="nucleotide sequence ID" value="XM_002771412.1"/>
</dbReference>
<organism evidence="2">
    <name type="scientific">Perkinsus marinus (strain ATCC 50983 / TXsc)</name>
    <dbReference type="NCBI Taxonomy" id="423536"/>
    <lineage>
        <taxon>Eukaryota</taxon>
        <taxon>Sar</taxon>
        <taxon>Alveolata</taxon>
        <taxon>Perkinsozoa</taxon>
        <taxon>Perkinsea</taxon>
        <taxon>Perkinsida</taxon>
        <taxon>Perkinsidae</taxon>
        <taxon>Perkinsus</taxon>
    </lineage>
</organism>
<dbReference type="EMBL" id="GG682276">
    <property type="protein sequence ID" value="EER03274.1"/>
    <property type="molecule type" value="Genomic_DNA"/>
</dbReference>
<name>C5LJ19_PERM5</name>
<evidence type="ECO:0000313" key="2">
    <source>
        <dbReference type="Proteomes" id="UP000007800"/>
    </source>
</evidence>
<dbReference type="Proteomes" id="UP000007800">
    <property type="component" value="Unassembled WGS sequence"/>
</dbReference>
<dbReference type="SUPFAM" id="SSF52047">
    <property type="entry name" value="RNI-like"/>
    <property type="match status" value="1"/>
</dbReference>
<reference evidence="1 2" key="1">
    <citation type="submission" date="2008-07" db="EMBL/GenBank/DDBJ databases">
        <authorList>
            <person name="El-Sayed N."/>
            <person name="Caler E."/>
            <person name="Inman J."/>
            <person name="Amedeo P."/>
            <person name="Hass B."/>
            <person name="Wortman J."/>
        </authorList>
    </citation>
    <scope>NUCLEOTIDE SEQUENCE [LARGE SCALE GENOMIC DNA]</scope>
    <source>
        <strain evidence="2">ATCC 50983 / TXsc</strain>
    </source>
</reference>
<dbReference type="GeneID" id="9047283"/>
<protein>
    <submittedName>
        <fullName evidence="1">Uncharacterized protein</fullName>
    </submittedName>
</protein>
<gene>
    <name evidence="1" type="ORF">Pmar_PMAR028916</name>
</gene>
<keyword evidence="2" id="KW-1185">Reference proteome</keyword>
<dbReference type="Gene3D" id="3.80.10.10">
    <property type="entry name" value="Ribonuclease Inhibitor"/>
    <property type="match status" value="1"/>
</dbReference>
<proteinExistence type="predicted"/>
<sequence>MLPEEEAKAINMDDISCFEGCPFITTAWRSEDPSVRVMFDASGIFALTLMKRNAQLLEVDIASNQLTDACINSLIDLLAACERLQYLDISANYFTIGVTYFKIMKDLGHCDADEPGSLLDLTEEIALARNPPKQMRLAKLSL</sequence>